<protein>
    <submittedName>
        <fullName evidence="10">Spore germination protein B3</fullName>
    </submittedName>
</protein>
<feature type="domain" description="Spore germination protein N-terminal" evidence="9">
    <location>
        <begin position="27"/>
        <end position="195"/>
    </location>
</feature>
<evidence type="ECO:0000313" key="10">
    <source>
        <dbReference type="EMBL" id="QSQ08538.1"/>
    </source>
</evidence>
<evidence type="ECO:0000256" key="6">
    <source>
        <dbReference type="ARBA" id="ARBA00023139"/>
    </source>
</evidence>
<gene>
    <name evidence="10" type="primary">gerBC_4</name>
    <name evidence="10" type="ORF">H0A61_00865</name>
</gene>
<dbReference type="InterPro" id="IPR046953">
    <property type="entry name" value="Spore_GerAC-like_C"/>
</dbReference>
<feature type="domain" description="Spore germination GerAC-like C-terminal" evidence="8">
    <location>
        <begin position="207"/>
        <end position="372"/>
    </location>
</feature>
<keyword evidence="6" id="KW-0564">Palmitate</keyword>
<keyword evidence="3" id="KW-0309">Germination</keyword>
<dbReference type="InterPro" id="IPR057336">
    <property type="entry name" value="GerAC_N"/>
</dbReference>
<evidence type="ECO:0000256" key="7">
    <source>
        <dbReference type="ARBA" id="ARBA00023288"/>
    </source>
</evidence>
<comment type="similarity">
    <text evidence="2">Belongs to the GerABKC lipoprotein family.</text>
</comment>
<dbReference type="PANTHER" id="PTHR35789">
    <property type="entry name" value="SPORE GERMINATION PROTEIN B3"/>
    <property type="match status" value="1"/>
</dbReference>
<dbReference type="KEGG" id="kme:H0A61_00865"/>
<keyword evidence="5" id="KW-0472">Membrane</keyword>
<keyword evidence="11" id="KW-1185">Reference proteome</keyword>
<organism evidence="10 11">
    <name type="scientific">Koleobacter methoxysyntrophicus</name>
    <dbReference type="NCBI Taxonomy" id="2751313"/>
    <lineage>
        <taxon>Bacteria</taxon>
        <taxon>Bacillati</taxon>
        <taxon>Bacillota</taxon>
        <taxon>Clostridia</taxon>
        <taxon>Koleobacterales</taxon>
        <taxon>Koleobacteraceae</taxon>
        <taxon>Koleobacter</taxon>
    </lineage>
</organism>
<comment type="subcellular location">
    <subcellularLocation>
        <location evidence="1">Membrane</location>
        <topology evidence="1">Lipid-anchor</topology>
    </subcellularLocation>
</comment>
<keyword evidence="7" id="KW-0449">Lipoprotein</keyword>
<dbReference type="Pfam" id="PF05504">
    <property type="entry name" value="Spore_GerAC"/>
    <property type="match status" value="1"/>
</dbReference>
<evidence type="ECO:0000313" key="11">
    <source>
        <dbReference type="Proteomes" id="UP000662904"/>
    </source>
</evidence>
<dbReference type="Proteomes" id="UP000662904">
    <property type="component" value="Chromosome"/>
</dbReference>
<evidence type="ECO:0000259" key="9">
    <source>
        <dbReference type="Pfam" id="PF25198"/>
    </source>
</evidence>
<sequence>MKGARILNCFLISLLTLLLPAVTGCWDQRPLENLNIVFGLGVDMLEHSEGMIRLIADIPTFERESKEDSQVIKREGFTLINGLQRMQKKVTGLLVLGHVKVLVFGEEMARKGVRSILDDLDRNPDFNSLAFIVVADGKAEDIFGIVPTENPRVSAHIEKVLTVNEEYTAVPKLRFEDFMRLLYNKYSHGFMPLIAPLEGEKLIGIIGLAVFKDDKMVGKYNMNETFGFMIASGRITESNYTIEKSGGGEGEKITVNIRGGQREIKVNHLGEIPEIELSYKIKTSYLRESNLPGKVFSEKKIKEIEGIISRDIQRLVTRVIRKQQEEFGSDTLEIGRFLAAHYPEYMKSVDWDTTFPKTKINVNVSINLNRLGFHE</sequence>
<dbReference type="PROSITE" id="PS51257">
    <property type="entry name" value="PROKAR_LIPOPROTEIN"/>
    <property type="match status" value="1"/>
</dbReference>
<dbReference type="EMBL" id="CP059066">
    <property type="protein sequence ID" value="QSQ08538.1"/>
    <property type="molecule type" value="Genomic_DNA"/>
</dbReference>
<reference evidence="10" key="1">
    <citation type="submission" date="2020-07" db="EMBL/GenBank/DDBJ databases">
        <title>Koleobacter methoxysyntrophicus gen. nov., sp. nov., a novel anaerobic bacterium isolated from deep subsurface oil field and proposal of Koleobacterales ord. nov. in the phylum Firmicutes.</title>
        <authorList>
            <person name="Sakamoto S."/>
            <person name="Tamaki H."/>
        </authorList>
    </citation>
    <scope>NUCLEOTIDE SEQUENCE</scope>
    <source>
        <strain evidence="10">NRmbB1</strain>
    </source>
</reference>
<evidence type="ECO:0000256" key="4">
    <source>
        <dbReference type="ARBA" id="ARBA00022729"/>
    </source>
</evidence>
<dbReference type="InterPro" id="IPR038501">
    <property type="entry name" value="Spore_GerAC_C_sf"/>
</dbReference>
<keyword evidence="4" id="KW-0732">Signal</keyword>
<name>A0A8A0RLQ3_9FIRM</name>
<evidence type="ECO:0000256" key="1">
    <source>
        <dbReference type="ARBA" id="ARBA00004635"/>
    </source>
</evidence>
<dbReference type="GO" id="GO:0009847">
    <property type="term" value="P:spore germination"/>
    <property type="evidence" value="ECO:0007669"/>
    <property type="project" value="InterPro"/>
</dbReference>
<evidence type="ECO:0000259" key="8">
    <source>
        <dbReference type="Pfam" id="PF05504"/>
    </source>
</evidence>
<evidence type="ECO:0000256" key="5">
    <source>
        <dbReference type="ARBA" id="ARBA00023136"/>
    </source>
</evidence>
<accession>A0A8A0RLQ3</accession>
<dbReference type="GO" id="GO:0016020">
    <property type="term" value="C:membrane"/>
    <property type="evidence" value="ECO:0007669"/>
    <property type="project" value="UniProtKB-SubCell"/>
</dbReference>
<evidence type="ECO:0000256" key="2">
    <source>
        <dbReference type="ARBA" id="ARBA00007886"/>
    </source>
</evidence>
<dbReference type="NCBIfam" id="TIGR02887">
    <property type="entry name" value="spore_ger_x_C"/>
    <property type="match status" value="1"/>
</dbReference>
<dbReference type="RefSeq" id="WP_206708747.1">
    <property type="nucleotide sequence ID" value="NZ_CP059066.1"/>
</dbReference>
<dbReference type="Pfam" id="PF25198">
    <property type="entry name" value="Spore_GerAC_N"/>
    <property type="match status" value="1"/>
</dbReference>
<evidence type="ECO:0000256" key="3">
    <source>
        <dbReference type="ARBA" id="ARBA00022544"/>
    </source>
</evidence>
<proteinExistence type="inferred from homology"/>
<dbReference type="InterPro" id="IPR008844">
    <property type="entry name" value="Spore_GerAC-like"/>
</dbReference>
<dbReference type="AlphaFoldDB" id="A0A8A0RLQ3"/>
<dbReference type="PANTHER" id="PTHR35789:SF1">
    <property type="entry name" value="SPORE GERMINATION PROTEIN B3"/>
    <property type="match status" value="1"/>
</dbReference>
<dbReference type="Gene3D" id="3.30.300.210">
    <property type="entry name" value="Nutrient germinant receptor protein C, domain 3"/>
    <property type="match status" value="1"/>
</dbReference>